<evidence type="ECO:0000256" key="14">
    <source>
        <dbReference type="ARBA" id="ARBA00023242"/>
    </source>
</evidence>
<dbReference type="Proteomes" id="UP000008983">
    <property type="component" value="Unassembled WGS sequence"/>
</dbReference>
<dbReference type="STRING" id="857967.G0R5A5"/>
<proteinExistence type="inferred from homology"/>
<dbReference type="GeneID" id="14903421"/>
<dbReference type="SMART" id="SM00184">
    <property type="entry name" value="RING"/>
    <property type="match status" value="1"/>
</dbReference>
<dbReference type="PANTHER" id="PTHR16079">
    <property type="entry name" value="UBIQUITIN LIGASE PROTEIN CHFR"/>
    <property type="match status" value="1"/>
</dbReference>
<dbReference type="InterPro" id="IPR013083">
    <property type="entry name" value="Znf_RING/FYVE/PHD"/>
</dbReference>
<keyword evidence="10 18" id="KW-0863">Zinc-finger</keyword>
<dbReference type="OMA" id="HNPICDQ"/>
<comment type="catalytic activity">
    <reaction evidence="1">
        <text>S-ubiquitinyl-[E2 ubiquitin-conjugating enzyme]-L-cysteine + [acceptor protein]-L-lysine = [E2 ubiquitin-conjugating enzyme]-L-cysteine + N(6)-ubiquitinyl-[acceptor protein]-L-lysine.</text>
        <dbReference type="EC" id="2.3.2.27"/>
    </reaction>
</comment>
<dbReference type="PROSITE" id="PS00518">
    <property type="entry name" value="ZF_RING_1"/>
    <property type="match status" value="1"/>
</dbReference>
<dbReference type="SUPFAM" id="SSF49879">
    <property type="entry name" value="SMAD/FHA domain"/>
    <property type="match status" value="1"/>
</dbReference>
<evidence type="ECO:0000256" key="9">
    <source>
        <dbReference type="ARBA" id="ARBA00022723"/>
    </source>
</evidence>
<gene>
    <name evidence="21" type="ORF">IMG5_197350</name>
</gene>
<dbReference type="InParanoid" id="G0R5A5"/>
<dbReference type="InterPro" id="IPR017907">
    <property type="entry name" value="Znf_RING_CS"/>
</dbReference>
<keyword evidence="8" id="KW-0808">Transferase</keyword>
<reference evidence="21 22" key="1">
    <citation type="submission" date="2011-07" db="EMBL/GenBank/DDBJ databases">
        <authorList>
            <person name="Coyne R."/>
            <person name="Brami D."/>
            <person name="Johnson J."/>
            <person name="Hostetler J."/>
            <person name="Hannick L."/>
            <person name="Clark T."/>
            <person name="Cassidy-Hanley D."/>
            <person name="Inman J."/>
        </authorList>
    </citation>
    <scope>NUCLEOTIDE SEQUENCE [LARGE SCALE GENOMIC DNA]</scope>
    <source>
        <strain evidence="21 22">G5</strain>
    </source>
</reference>
<keyword evidence="12" id="KW-0833">Ubl conjugation pathway</keyword>
<dbReference type="SUPFAM" id="SSF57850">
    <property type="entry name" value="RING/U-box"/>
    <property type="match status" value="1"/>
</dbReference>
<comment type="pathway">
    <text evidence="3">Protein modification; protein ubiquitination.</text>
</comment>
<keyword evidence="22" id="KW-1185">Reference proteome</keyword>
<evidence type="ECO:0000256" key="17">
    <source>
        <dbReference type="ARBA" id="ARBA00031332"/>
    </source>
</evidence>
<accession>G0R5A5</accession>
<evidence type="ECO:0000256" key="13">
    <source>
        <dbReference type="ARBA" id="ARBA00022833"/>
    </source>
</evidence>
<evidence type="ECO:0000256" key="8">
    <source>
        <dbReference type="ARBA" id="ARBA00022679"/>
    </source>
</evidence>
<evidence type="ECO:0000259" key="20">
    <source>
        <dbReference type="PROSITE" id="PS50089"/>
    </source>
</evidence>
<keyword evidence="7" id="KW-0132">Cell division</keyword>
<evidence type="ECO:0000256" key="12">
    <source>
        <dbReference type="ARBA" id="ARBA00022786"/>
    </source>
</evidence>
<dbReference type="GO" id="GO:0005634">
    <property type="term" value="C:nucleus"/>
    <property type="evidence" value="ECO:0007669"/>
    <property type="project" value="TreeGrafter"/>
</dbReference>
<keyword evidence="15" id="KW-0131">Cell cycle</keyword>
<evidence type="ECO:0000256" key="4">
    <source>
        <dbReference type="ARBA" id="ARBA00005797"/>
    </source>
</evidence>
<dbReference type="GO" id="GO:0006511">
    <property type="term" value="P:ubiquitin-dependent protein catabolic process"/>
    <property type="evidence" value="ECO:0007669"/>
    <property type="project" value="TreeGrafter"/>
</dbReference>
<dbReference type="CDD" id="cd00060">
    <property type="entry name" value="FHA"/>
    <property type="match status" value="1"/>
</dbReference>
<evidence type="ECO:0000256" key="7">
    <source>
        <dbReference type="ARBA" id="ARBA00022618"/>
    </source>
</evidence>
<evidence type="ECO:0000313" key="22">
    <source>
        <dbReference type="Proteomes" id="UP000008983"/>
    </source>
</evidence>
<evidence type="ECO:0000256" key="11">
    <source>
        <dbReference type="ARBA" id="ARBA00022776"/>
    </source>
</evidence>
<evidence type="ECO:0000256" key="10">
    <source>
        <dbReference type="ARBA" id="ARBA00022771"/>
    </source>
</evidence>
<dbReference type="RefSeq" id="XP_004024234.1">
    <property type="nucleotide sequence ID" value="XM_004024185.1"/>
</dbReference>
<feature type="domain" description="RING-type" evidence="20">
    <location>
        <begin position="169"/>
        <end position="208"/>
    </location>
</feature>
<dbReference type="GO" id="GO:0008270">
    <property type="term" value="F:zinc ion binding"/>
    <property type="evidence" value="ECO:0007669"/>
    <property type="project" value="UniProtKB-KW"/>
</dbReference>
<keyword evidence="11" id="KW-0498">Mitosis</keyword>
<dbReference type="GO" id="GO:0016567">
    <property type="term" value="P:protein ubiquitination"/>
    <property type="evidence" value="ECO:0007669"/>
    <property type="project" value="UniProtKB-UniPathway"/>
</dbReference>
<dbReference type="SMART" id="SM00240">
    <property type="entry name" value="FHA"/>
    <property type="match status" value="1"/>
</dbReference>
<feature type="domain" description="FHA" evidence="19">
    <location>
        <begin position="42"/>
        <end position="92"/>
    </location>
</feature>
<evidence type="ECO:0000256" key="15">
    <source>
        <dbReference type="ARBA" id="ARBA00023306"/>
    </source>
</evidence>
<dbReference type="InterPro" id="IPR008984">
    <property type="entry name" value="SMAD_FHA_dom_sf"/>
</dbReference>
<dbReference type="OrthoDB" id="1305878at2759"/>
<dbReference type="PANTHER" id="PTHR16079:SF4">
    <property type="entry name" value="E3 UBIQUITIN-PROTEIN LIGASE CHFR"/>
    <property type="match status" value="1"/>
</dbReference>
<keyword evidence="9" id="KW-0479">Metal-binding</keyword>
<dbReference type="InterPro" id="IPR001841">
    <property type="entry name" value="Znf_RING"/>
</dbReference>
<dbReference type="InterPro" id="IPR000253">
    <property type="entry name" value="FHA_dom"/>
</dbReference>
<protein>
    <recommendedName>
        <fullName evidence="6">E3 ubiquitin-protein ligase CHFR</fullName>
        <ecNumber evidence="5">2.3.2.27</ecNumber>
    </recommendedName>
    <alternativeName>
        <fullName evidence="17">Checkpoint with forkhead and RING finger domains protein</fullName>
    </alternativeName>
    <alternativeName>
        <fullName evidence="16">RING-type E3 ubiquitin transferase CHFR</fullName>
    </alternativeName>
</protein>
<evidence type="ECO:0000256" key="5">
    <source>
        <dbReference type="ARBA" id="ARBA00012483"/>
    </source>
</evidence>
<sequence length="508" mass="59827">MSCDTIELEEINENSIQYKPWGKLISLNQSLCEDYYLSGPEITIGRSDSCQIQIKGFQKISLVHCKLIYTLQKKLNIEDLSTNGTFVNDKQIGKGNIYQDLKSGEVLYLLHKNKVGQKQCLGFIFMKNEQNDDNNQVNIIQNLIKIKKQIQNEKLQKYNEIQDIEKLKCGICQNILFQCITVNPCLHNFCGGCISELIIKEDQCPQCKNQMTFLKKNIIINQQIKNYLEQNPQKKRPNHEYQELNTKNKINIETLTINQIKKIVSLNKVNNKIQTNNYNQNQNEDETFSNYSYLSEDNQILQQVNPKDCIECFKMNNNGFQCGKDQQHQYCYSCDRIFPQRDDLENQKCYLCKKPFCGLYLGSCVGKNINLFQLKDANIPENIMDDVFKGNLVEYNILQEHIKQNKYSTKEIFQIQFIQKQSFSYQISNKISNYVGDKKEIKIYPETALCTECFPLLWNQIIFRYLENIKQKQQYKKPNCYWGINCRTMKNNKDHAEKYNHICEQKRF</sequence>
<keyword evidence="14" id="KW-0539">Nucleus</keyword>
<evidence type="ECO:0000256" key="2">
    <source>
        <dbReference type="ARBA" id="ARBA00004322"/>
    </source>
</evidence>
<dbReference type="PROSITE" id="PS50006">
    <property type="entry name" value="FHA_DOMAIN"/>
    <property type="match status" value="1"/>
</dbReference>
<dbReference type="Pfam" id="PF13923">
    <property type="entry name" value="zf-C3HC4_2"/>
    <property type="match status" value="1"/>
</dbReference>
<dbReference type="InterPro" id="IPR040909">
    <property type="entry name" value="CHFR_Znf-CRD"/>
</dbReference>
<evidence type="ECO:0000256" key="6">
    <source>
        <dbReference type="ARBA" id="ARBA00017908"/>
    </source>
</evidence>
<dbReference type="GO" id="GO:0061630">
    <property type="term" value="F:ubiquitin protein ligase activity"/>
    <property type="evidence" value="ECO:0007669"/>
    <property type="project" value="UniProtKB-EC"/>
</dbReference>
<dbReference type="EC" id="2.3.2.27" evidence="5"/>
<evidence type="ECO:0000256" key="1">
    <source>
        <dbReference type="ARBA" id="ARBA00000900"/>
    </source>
</evidence>
<dbReference type="Gene3D" id="3.30.40.10">
    <property type="entry name" value="Zinc/RING finger domain, C3HC4 (zinc finger)"/>
    <property type="match status" value="1"/>
</dbReference>
<evidence type="ECO:0000256" key="3">
    <source>
        <dbReference type="ARBA" id="ARBA00004906"/>
    </source>
</evidence>
<evidence type="ECO:0000259" key="19">
    <source>
        <dbReference type="PROSITE" id="PS50006"/>
    </source>
</evidence>
<dbReference type="AlphaFoldDB" id="G0R5A5"/>
<name>G0R5A5_ICHMU</name>
<dbReference type="GO" id="GO:0051301">
    <property type="term" value="P:cell division"/>
    <property type="evidence" value="ECO:0007669"/>
    <property type="project" value="UniProtKB-KW"/>
</dbReference>
<evidence type="ECO:0000256" key="16">
    <source>
        <dbReference type="ARBA" id="ARBA00029800"/>
    </source>
</evidence>
<comment type="subcellular location">
    <subcellularLocation>
        <location evidence="2">Nucleus</location>
        <location evidence="2">PML body</location>
    </subcellularLocation>
</comment>
<dbReference type="UniPathway" id="UPA00143"/>
<dbReference type="Gene3D" id="3.30.40.140">
    <property type="match status" value="1"/>
</dbReference>
<dbReference type="PROSITE" id="PS50089">
    <property type="entry name" value="ZF_RING_2"/>
    <property type="match status" value="1"/>
</dbReference>
<dbReference type="InterPro" id="IPR052256">
    <property type="entry name" value="E3_ubiquitin-ligase_CHFR"/>
</dbReference>
<evidence type="ECO:0000256" key="18">
    <source>
        <dbReference type="PROSITE-ProRule" id="PRU00175"/>
    </source>
</evidence>
<dbReference type="Pfam" id="PF00498">
    <property type="entry name" value="FHA"/>
    <property type="match status" value="1"/>
</dbReference>
<dbReference type="Pfam" id="PF17979">
    <property type="entry name" value="zf-CRD"/>
    <property type="match status" value="1"/>
</dbReference>
<keyword evidence="13" id="KW-0862">Zinc</keyword>
<dbReference type="EMBL" id="GL984365">
    <property type="protein sequence ID" value="EGR27350.1"/>
    <property type="molecule type" value="Genomic_DNA"/>
</dbReference>
<comment type="similarity">
    <text evidence="4">Belongs to the CHFR family.</text>
</comment>
<dbReference type="Gene3D" id="2.60.200.20">
    <property type="match status" value="1"/>
</dbReference>
<evidence type="ECO:0000313" key="21">
    <source>
        <dbReference type="EMBL" id="EGR27350.1"/>
    </source>
</evidence>
<organism evidence="21 22">
    <name type="scientific">Ichthyophthirius multifiliis</name>
    <name type="common">White spot disease agent</name>
    <name type="synonym">Ich</name>
    <dbReference type="NCBI Taxonomy" id="5932"/>
    <lineage>
        <taxon>Eukaryota</taxon>
        <taxon>Sar</taxon>
        <taxon>Alveolata</taxon>
        <taxon>Ciliophora</taxon>
        <taxon>Intramacronucleata</taxon>
        <taxon>Oligohymenophorea</taxon>
        <taxon>Hymenostomatida</taxon>
        <taxon>Ophryoglenina</taxon>
        <taxon>Ichthyophthirius</taxon>
    </lineage>
</organism>
<dbReference type="eggNOG" id="KOG0802">
    <property type="taxonomic scope" value="Eukaryota"/>
</dbReference>